<evidence type="ECO:0000313" key="1">
    <source>
        <dbReference type="EMBL" id="RUP50227.1"/>
    </source>
</evidence>
<dbReference type="OrthoDB" id="343875at2759"/>
<dbReference type="GO" id="GO:0006368">
    <property type="term" value="P:transcription elongation by RNA polymerase II"/>
    <property type="evidence" value="ECO:0007669"/>
    <property type="project" value="TreeGrafter"/>
</dbReference>
<name>A0A433DHB8_9FUNG</name>
<organism evidence="1 2">
    <name type="scientific">Jimgerdemannia flammicorona</name>
    <dbReference type="NCBI Taxonomy" id="994334"/>
    <lineage>
        <taxon>Eukaryota</taxon>
        <taxon>Fungi</taxon>
        <taxon>Fungi incertae sedis</taxon>
        <taxon>Mucoromycota</taxon>
        <taxon>Mucoromycotina</taxon>
        <taxon>Endogonomycetes</taxon>
        <taxon>Endogonales</taxon>
        <taxon>Endogonaceae</taxon>
        <taxon>Jimgerdemannia</taxon>
    </lineage>
</organism>
<sequence>MAAVHRTIEVPLQEEQVLEVDCSELPHDPSELTSIFQSEGCALQYYRLLADAIYILGTGLAAASQSNREQPRAKLPLLTLIATLNIKKSRYAATREEKNQPLTEATQALNEADSINRQYEPTMIVKGLLRLQRGEFDLAFQDFRMVLERRPGCVPALLGKARIQYNRKQYKQALRSYQTALTNQPAGGSPEIRLGIGLCFHKLGMYQEAKRAFSRCIQTNPTQPDPTALILLAIMEFNESKDFTRGEDAQADALTRGRGYMQEAYKVGRKNAVVLNQFANYYFLRRDFAKAMQAASKASKAADDKSIKAESAYQMARAHHQMQQFEDAFKLYRQITELDPEHLLAQYGLGQMLIWKGETELAIQTFEKVLAVEPKSVETLKVLGSLYAQTGNRSKALELFSKVTNIIHEHHFDLDDPGMFIELAQLAEETDPVKSLKCTYSYEFVLDMSDTAYEDALSVYYNRGESVNPEILNNVAAMCHSSGDLTKAESYYNAALQGCEELLVDEGDSTAKEIIRGLEWTMTYNLGRLYEEMHNLAKATDIYKRIVASHPSYIDAHLRLGAIEQSLGRITEAIEHYKEVFDTDDKNADAWLMIGLAQAEMNESRNSKKSLERVVRDCDKNDVYGLIALGNYHLGVARDAKGDDKRLQRQESYRIAAQSFSRVLKSEPTSVYAANGIAIAIAETGSLKEAQQTFDQVREAASNFPSVMVNLAHILVEKGEFRQAVVMYENVSKKYYDNKDANVLLCMAKAQFMSAKTEKSPAAMLDALRFTQKAYHVNPTDKAVLYDIALVQQSYAQMIADKPVEQRTTQELRQAIAGLEMSKQMFRTLMAVPSEEHVNYDRKLAEQRVRHGESLRGQIERRLAEQEEFEDAKNRKLEEAKLKREAERLKRERVEEEARERRREEERKVEEQRRNVMDRVQKVNEEMRDVGESDVDEEEKKERRRRRKKDRERMEAEDGEMGGGMEDGDSSDGRKRKRTSVKKDREKKTQPRRKRAKSEEYEGIDGGDSEGASRKRKIKSKDQIDSEDERDGEEPERSEGNGNSSGKRRLYKSKDMVESGDDDDDAIGVNETNIDDGWDGGGGNGSASPKRIINDDYDAPMLNHEEDPADGAGETGDAGADEEDDEQGGVASRKKQ</sequence>
<dbReference type="GO" id="GO:0016593">
    <property type="term" value="C:Cdc73/Paf1 complex"/>
    <property type="evidence" value="ECO:0007669"/>
    <property type="project" value="TreeGrafter"/>
</dbReference>
<dbReference type="Pfam" id="PF13174">
    <property type="entry name" value="TPR_6"/>
    <property type="match status" value="1"/>
</dbReference>
<comment type="caution">
    <text evidence="1">The sequence shown here is derived from an EMBL/GenBank/DDBJ whole genome shotgun (WGS) entry which is preliminary data.</text>
</comment>
<dbReference type="SUPFAM" id="SSF48452">
    <property type="entry name" value="TPR-like"/>
    <property type="match status" value="2"/>
</dbReference>
<dbReference type="GO" id="GO:0000993">
    <property type="term" value="F:RNA polymerase II complex binding"/>
    <property type="evidence" value="ECO:0007669"/>
    <property type="project" value="TreeGrafter"/>
</dbReference>
<proteinExistence type="predicted"/>
<reference evidence="1 2" key="1">
    <citation type="journal article" date="2018" name="New Phytol.">
        <title>Phylogenomics of Endogonaceae and evolution of mycorrhizas within Mucoromycota.</title>
        <authorList>
            <person name="Chang Y."/>
            <person name="Desiro A."/>
            <person name="Na H."/>
            <person name="Sandor L."/>
            <person name="Lipzen A."/>
            <person name="Clum A."/>
            <person name="Barry K."/>
            <person name="Grigoriev I.V."/>
            <person name="Martin F.M."/>
            <person name="Stajich J.E."/>
            <person name="Smith M.E."/>
            <person name="Bonito G."/>
            <person name="Spatafora J.W."/>
        </authorList>
    </citation>
    <scope>NUCLEOTIDE SEQUENCE [LARGE SCALE GENOMIC DNA]</scope>
    <source>
        <strain evidence="1 2">GMNB39</strain>
    </source>
</reference>
<accession>A0A433DHB8</accession>
<dbReference type="PROSITE" id="PS50005">
    <property type="entry name" value="TPR"/>
    <property type="match status" value="6"/>
</dbReference>
<dbReference type="Proteomes" id="UP000268093">
    <property type="component" value="Unassembled WGS sequence"/>
</dbReference>
<dbReference type="InterPro" id="IPR019734">
    <property type="entry name" value="TPR_rpt"/>
</dbReference>
<dbReference type="PANTHER" id="PTHR14027">
    <property type="entry name" value="RNA POLYMERASE-ASSOCIATED PROTEIN CTR9"/>
    <property type="match status" value="1"/>
</dbReference>
<dbReference type="InterPro" id="IPR031101">
    <property type="entry name" value="Ctr9"/>
</dbReference>
<gene>
    <name evidence="1" type="ORF">BC936DRAFT_139947</name>
</gene>
<dbReference type="Gene3D" id="1.25.40.10">
    <property type="entry name" value="Tetratricopeptide repeat domain"/>
    <property type="match status" value="4"/>
</dbReference>
<evidence type="ECO:0000313" key="2">
    <source>
        <dbReference type="Proteomes" id="UP000268093"/>
    </source>
</evidence>
<dbReference type="EMBL" id="RBNI01001610">
    <property type="protein sequence ID" value="RUP50227.1"/>
    <property type="molecule type" value="Genomic_DNA"/>
</dbReference>
<dbReference type="SMART" id="SM00028">
    <property type="entry name" value="TPR"/>
    <property type="match status" value="12"/>
</dbReference>
<dbReference type="PANTHER" id="PTHR14027:SF2">
    <property type="entry name" value="RNA POLYMERASE-ASSOCIATED PROTEIN CTR9 HOMOLOG"/>
    <property type="match status" value="1"/>
</dbReference>
<protein>
    <submittedName>
        <fullName evidence="1">Uncharacterized protein</fullName>
    </submittedName>
</protein>
<dbReference type="InterPro" id="IPR011990">
    <property type="entry name" value="TPR-like_helical_dom_sf"/>
</dbReference>
<dbReference type="Pfam" id="PF13432">
    <property type="entry name" value="TPR_16"/>
    <property type="match status" value="4"/>
</dbReference>
<dbReference type="GO" id="GO:0006355">
    <property type="term" value="P:regulation of DNA-templated transcription"/>
    <property type="evidence" value="ECO:0007669"/>
    <property type="project" value="InterPro"/>
</dbReference>
<keyword evidence="2" id="KW-1185">Reference proteome</keyword>